<dbReference type="InterPro" id="IPR013766">
    <property type="entry name" value="Thioredoxin_domain"/>
</dbReference>
<dbReference type="Gene3D" id="3.40.30.10">
    <property type="entry name" value="Glutaredoxin"/>
    <property type="match status" value="1"/>
</dbReference>
<reference evidence="3 4" key="1">
    <citation type="submission" date="2019-02" db="EMBL/GenBank/DDBJ databases">
        <title>Deep-cultivation of Planctomycetes and their phenomic and genomic characterization uncovers novel biology.</title>
        <authorList>
            <person name="Wiegand S."/>
            <person name="Jogler M."/>
            <person name="Boedeker C."/>
            <person name="Pinto D."/>
            <person name="Vollmers J."/>
            <person name="Rivas-Marin E."/>
            <person name="Kohn T."/>
            <person name="Peeters S.H."/>
            <person name="Heuer A."/>
            <person name="Rast P."/>
            <person name="Oberbeckmann S."/>
            <person name="Bunk B."/>
            <person name="Jeske O."/>
            <person name="Meyerdierks A."/>
            <person name="Storesund J.E."/>
            <person name="Kallscheuer N."/>
            <person name="Luecker S."/>
            <person name="Lage O.M."/>
            <person name="Pohl T."/>
            <person name="Merkel B.J."/>
            <person name="Hornburger P."/>
            <person name="Mueller R.-W."/>
            <person name="Bruemmer F."/>
            <person name="Labrenz M."/>
            <person name="Spormann A.M."/>
            <person name="Op den Camp H."/>
            <person name="Overmann J."/>
            <person name="Amann R."/>
            <person name="Jetten M.S.M."/>
            <person name="Mascher T."/>
            <person name="Medema M.H."/>
            <person name="Devos D.P."/>
            <person name="Kaster A.-K."/>
            <person name="Ovreas L."/>
            <person name="Rohde M."/>
            <person name="Galperin M.Y."/>
            <person name="Jogler C."/>
        </authorList>
    </citation>
    <scope>NUCLEOTIDE SEQUENCE [LARGE SCALE GENOMIC DNA]</scope>
    <source>
        <strain evidence="3 4">Pla110</strain>
    </source>
</reference>
<evidence type="ECO:0000259" key="2">
    <source>
        <dbReference type="PROSITE" id="PS51352"/>
    </source>
</evidence>
<name>A0A518CH71_9PLAN</name>
<feature type="region of interest" description="Disordered" evidence="1">
    <location>
        <begin position="180"/>
        <end position="205"/>
    </location>
</feature>
<gene>
    <name evidence="3" type="primary">resA_1</name>
    <name evidence="3" type="ORF">Pla110_02790</name>
</gene>
<dbReference type="CDD" id="cd02966">
    <property type="entry name" value="TlpA_like_family"/>
    <property type="match status" value="1"/>
</dbReference>
<accession>A0A518CH71</accession>
<keyword evidence="4" id="KW-1185">Reference proteome</keyword>
<evidence type="ECO:0000313" key="3">
    <source>
        <dbReference type="EMBL" id="QDU78575.1"/>
    </source>
</evidence>
<dbReference type="Proteomes" id="UP000317178">
    <property type="component" value="Chromosome"/>
</dbReference>
<sequence>MFKEYKWEMLLIFVSVAALGVTLGYLIEQSGPIDRPEDGLAVGNVAPPIEATAWINGTPPSAEKLEGQVIVVDFWASYCYPCRFVAPQLVEAHKKYKDKVYFIGLTAEGADRLDDINDFVKDHEMVWPNGYGQKARDTVIAYESNLIPEMFIIGRDGKIVWNHNSQGTIIDGIELALNAPTPTQESDEQSEEEVQATAPATTDRE</sequence>
<protein>
    <submittedName>
        <fullName evidence="3">Thiol-disulfide oxidoreductase ResA</fullName>
    </submittedName>
</protein>
<dbReference type="PANTHER" id="PTHR42852:SF18">
    <property type="entry name" value="CHROMOSOME UNDETERMINED SCAFFOLD_47, WHOLE GENOME SHOTGUN SEQUENCE"/>
    <property type="match status" value="1"/>
</dbReference>
<dbReference type="SUPFAM" id="SSF52833">
    <property type="entry name" value="Thioredoxin-like"/>
    <property type="match status" value="1"/>
</dbReference>
<dbReference type="InterPro" id="IPR050553">
    <property type="entry name" value="Thioredoxin_ResA/DsbE_sf"/>
</dbReference>
<proteinExistence type="predicted"/>
<dbReference type="PROSITE" id="PS51352">
    <property type="entry name" value="THIOREDOXIN_2"/>
    <property type="match status" value="1"/>
</dbReference>
<dbReference type="OrthoDB" id="288837at2"/>
<dbReference type="InterPro" id="IPR000866">
    <property type="entry name" value="AhpC/TSA"/>
</dbReference>
<feature type="compositionally biased region" description="Acidic residues" evidence="1">
    <location>
        <begin position="185"/>
        <end position="194"/>
    </location>
</feature>
<evidence type="ECO:0000313" key="4">
    <source>
        <dbReference type="Proteomes" id="UP000317178"/>
    </source>
</evidence>
<dbReference type="AlphaFoldDB" id="A0A518CH71"/>
<dbReference type="KEGG" id="plon:Pla110_02790"/>
<organism evidence="3 4">
    <name type="scientific">Polystyrenella longa</name>
    <dbReference type="NCBI Taxonomy" id="2528007"/>
    <lineage>
        <taxon>Bacteria</taxon>
        <taxon>Pseudomonadati</taxon>
        <taxon>Planctomycetota</taxon>
        <taxon>Planctomycetia</taxon>
        <taxon>Planctomycetales</taxon>
        <taxon>Planctomycetaceae</taxon>
        <taxon>Polystyrenella</taxon>
    </lineage>
</organism>
<feature type="domain" description="Thioredoxin" evidence="2">
    <location>
        <begin position="40"/>
        <end position="182"/>
    </location>
</feature>
<dbReference type="RefSeq" id="WP_144992445.1">
    <property type="nucleotide sequence ID" value="NZ_CP036281.1"/>
</dbReference>
<dbReference type="PANTHER" id="PTHR42852">
    <property type="entry name" value="THIOL:DISULFIDE INTERCHANGE PROTEIN DSBE"/>
    <property type="match status" value="1"/>
</dbReference>
<dbReference type="EMBL" id="CP036281">
    <property type="protein sequence ID" value="QDU78575.1"/>
    <property type="molecule type" value="Genomic_DNA"/>
</dbReference>
<dbReference type="InterPro" id="IPR036249">
    <property type="entry name" value="Thioredoxin-like_sf"/>
</dbReference>
<evidence type="ECO:0000256" key="1">
    <source>
        <dbReference type="SAM" id="MobiDB-lite"/>
    </source>
</evidence>
<dbReference type="Pfam" id="PF00578">
    <property type="entry name" value="AhpC-TSA"/>
    <property type="match status" value="1"/>
</dbReference>